<gene>
    <name evidence="9" type="ORF">MB901379_03000</name>
</gene>
<evidence type="ECO:0000313" key="9">
    <source>
        <dbReference type="EMBL" id="VDM89423.1"/>
    </source>
</evidence>
<accession>A0A3S4FRZ4</accession>
<dbReference type="InterPro" id="IPR036837">
    <property type="entry name" value="Cation_efflux_CTD_sf"/>
</dbReference>
<dbReference type="SUPFAM" id="SSF160240">
    <property type="entry name" value="Cation efflux protein cytoplasmic domain-like"/>
    <property type="match status" value="1"/>
</dbReference>
<feature type="transmembrane region" description="Helical" evidence="7">
    <location>
        <begin position="115"/>
        <end position="136"/>
    </location>
</feature>
<dbReference type="Gene3D" id="1.20.1510.10">
    <property type="entry name" value="Cation efflux protein transmembrane domain"/>
    <property type="match status" value="1"/>
</dbReference>
<dbReference type="KEGG" id="mbai:MB901379_03000"/>
<protein>
    <submittedName>
        <fullName evidence="9">Putative cation efflux system proteinc/MT2084</fullName>
    </submittedName>
</protein>
<dbReference type="Proteomes" id="UP000269998">
    <property type="component" value="Chromosome"/>
</dbReference>
<dbReference type="Gene3D" id="3.30.70.1350">
    <property type="entry name" value="Cation efflux protein, cytoplasmic domain"/>
    <property type="match status" value="1"/>
</dbReference>
<keyword evidence="3" id="KW-0813">Transport</keyword>
<dbReference type="NCBIfam" id="TIGR01297">
    <property type="entry name" value="CDF"/>
    <property type="match status" value="1"/>
</dbReference>
<feature type="transmembrane region" description="Helical" evidence="7">
    <location>
        <begin position="77"/>
        <end position="94"/>
    </location>
</feature>
<comment type="similarity">
    <text evidence="2">Belongs to the cation diffusion facilitator (CDF) transporter (TC 2.A.4) family.</text>
</comment>
<feature type="domain" description="Cation efflux protein transmembrane" evidence="8">
    <location>
        <begin position="49"/>
        <end position="234"/>
    </location>
</feature>
<dbReference type="AlphaFoldDB" id="A0A3S4FRZ4"/>
<dbReference type="SUPFAM" id="SSF161111">
    <property type="entry name" value="Cation efflux protein transmembrane domain-like"/>
    <property type="match status" value="1"/>
</dbReference>
<dbReference type="GO" id="GO:0008324">
    <property type="term" value="F:monoatomic cation transmembrane transporter activity"/>
    <property type="evidence" value="ECO:0007669"/>
    <property type="project" value="InterPro"/>
</dbReference>
<feature type="transmembrane region" description="Helical" evidence="7">
    <location>
        <begin position="46"/>
        <end position="71"/>
    </location>
</feature>
<evidence type="ECO:0000256" key="4">
    <source>
        <dbReference type="ARBA" id="ARBA00022692"/>
    </source>
</evidence>
<evidence type="ECO:0000256" key="3">
    <source>
        <dbReference type="ARBA" id="ARBA00022448"/>
    </source>
</evidence>
<keyword evidence="5 7" id="KW-1133">Transmembrane helix</keyword>
<evidence type="ECO:0000256" key="6">
    <source>
        <dbReference type="ARBA" id="ARBA00023136"/>
    </source>
</evidence>
<keyword evidence="6 7" id="KW-0472">Membrane</keyword>
<keyword evidence="4 7" id="KW-0812">Transmembrane</keyword>
<evidence type="ECO:0000256" key="7">
    <source>
        <dbReference type="SAM" id="Phobius"/>
    </source>
</evidence>
<dbReference type="EMBL" id="LR130759">
    <property type="protein sequence ID" value="VDM89423.1"/>
    <property type="molecule type" value="Genomic_DNA"/>
</dbReference>
<proteinExistence type="inferred from homology"/>
<comment type="subcellular location">
    <subcellularLocation>
        <location evidence="1">Membrane</location>
        <topology evidence="1">Multi-pass membrane protein</topology>
    </subcellularLocation>
</comment>
<name>A0A3S4FRZ4_9MYCO</name>
<sequence length="320" mass="33550">MDCTLDANESTLAPMHMISGLRDPAASFPLRSSFDDVAERRRANRAVALSAVGLGLTGLIELAIAAISGSVALLGDALHNLSDVLTSVLVFVGFRASRKLPTDRNPYGFERAEDLAGVGVALVIWASAVVAGVESVEKLLRHGETRNVGWGIGAALTAIVGNQLVARYKLVVGRRIQSATLIADARHSWLDALSSAGALLGLCGVAAGWTWADGVAGIVVTGFICHVGWEVTAEIGHRLLDGVDPEVIATAEAVAAETPGISHAHARARWTGRTLRVEVEGWVDSAASVADADDIGRQVADRLAARLPQMRSFTWAARGA</sequence>
<dbReference type="InterPro" id="IPR050291">
    <property type="entry name" value="CDF_Transporter"/>
</dbReference>
<dbReference type="InterPro" id="IPR002524">
    <property type="entry name" value="Cation_efflux"/>
</dbReference>
<dbReference type="InterPro" id="IPR058533">
    <property type="entry name" value="Cation_efflux_TM"/>
</dbReference>
<evidence type="ECO:0000313" key="10">
    <source>
        <dbReference type="Proteomes" id="UP000269998"/>
    </source>
</evidence>
<dbReference type="PANTHER" id="PTHR43840:SF15">
    <property type="entry name" value="MITOCHONDRIAL METAL TRANSPORTER 1-RELATED"/>
    <property type="match status" value="1"/>
</dbReference>
<evidence type="ECO:0000256" key="1">
    <source>
        <dbReference type="ARBA" id="ARBA00004141"/>
    </source>
</evidence>
<dbReference type="InterPro" id="IPR027469">
    <property type="entry name" value="Cation_efflux_TMD_sf"/>
</dbReference>
<feature type="transmembrane region" description="Helical" evidence="7">
    <location>
        <begin position="148"/>
        <end position="166"/>
    </location>
</feature>
<dbReference type="Pfam" id="PF01545">
    <property type="entry name" value="Cation_efflux"/>
    <property type="match status" value="1"/>
</dbReference>
<dbReference type="PANTHER" id="PTHR43840">
    <property type="entry name" value="MITOCHONDRIAL METAL TRANSPORTER 1-RELATED"/>
    <property type="match status" value="1"/>
</dbReference>
<evidence type="ECO:0000256" key="5">
    <source>
        <dbReference type="ARBA" id="ARBA00022989"/>
    </source>
</evidence>
<organism evidence="9 10">
    <name type="scientific">Mycobacterium basiliense</name>
    <dbReference type="NCBI Taxonomy" id="2094119"/>
    <lineage>
        <taxon>Bacteria</taxon>
        <taxon>Bacillati</taxon>
        <taxon>Actinomycetota</taxon>
        <taxon>Actinomycetes</taxon>
        <taxon>Mycobacteriales</taxon>
        <taxon>Mycobacteriaceae</taxon>
        <taxon>Mycobacterium</taxon>
    </lineage>
</organism>
<evidence type="ECO:0000256" key="2">
    <source>
        <dbReference type="ARBA" id="ARBA00008114"/>
    </source>
</evidence>
<keyword evidence="10" id="KW-1185">Reference proteome</keyword>
<reference evidence="10" key="1">
    <citation type="submission" date="2018-02" db="EMBL/GenBank/DDBJ databases">
        <authorList>
            <person name="Seth-Smith MB H."/>
            <person name="Seth-Smith H."/>
        </authorList>
    </citation>
    <scope>NUCLEOTIDE SEQUENCE [LARGE SCALE GENOMIC DNA]</scope>
</reference>
<evidence type="ECO:0000259" key="8">
    <source>
        <dbReference type="Pfam" id="PF01545"/>
    </source>
</evidence>
<dbReference type="GO" id="GO:0016020">
    <property type="term" value="C:membrane"/>
    <property type="evidence" value="ECO:0007669"/>
    <property type="project" value="UniProtKB-SubCell"/>
</dbReference>
<dbReference type="FunFam" id="1.20.1510.10:FF:000006">
    <property type="entry name" value="Divalent cation efflux transporter"/>
    <property type="match status" value="1"/>
</dbReference>